<sequence>MDSYGYPISERNYDDQEESYQSSSSFHKTTHHTSSYSSSSYGYSSYAEGAEEGNDNNDPHFTEEDYNRPNPNYPQPPESKHNPGPDPVEYGGMATHHSENVPGNEFFLHVDPTVENDEPEFELSNCRGKKRALLIGINYIGTSNELNGCINDVANIKDFITTLYGFKEEDMVILTDDREEEKFRPTRNNIIAAMQWLVKDAEPDDSFFFHYSGHGGRVYDAHSDEDDSFDETIYPLDFQEFEGESGQLRDDDMHDLLVKPLPPKCRLTCIFDSCHSGTVLDLPFVYSTRGEIKEQNLFKHAGQGIFSAGIAYARGDKDGALSSIMSLGKQLMEARNVSDRARRKNTSQADVIMFSGCKDDQTSADATEAGKATGAMSYAFTTTLRKNPNQSYQELLNSVRDILRDKYSQRPQMSSSHPIDVNLEFQC</sequence>
<dbReference type="GO" id="GO:0006508">
    <property type="term" value="P:proteolysis"/>
    <property type="evidence" value="ECO:0007669"/>
    <property type="project" value="InterPro"/>
</dbReference>
<keyword evidence="3" id="KW-0788">Thiol protease</keyword>
<evidence type="ECO:0000313" key="6">
    <source>
        <dbReference type="EMBL" id="KAK4521988.1"/>
    </source>
</evidence>
<dbReference type="Pfam" id="PF00656">
    <property type="entry name" value="Peptidase_C14"/>
    <property type="match status" value="1"/>
</dbReference>
<dbReference type="InterPro" id="IPR029030">
    <property type="entry name" value="Caspase-like_dom_sf"/>
</dbReference>
<dbReference type="GO" id="GO:0004197">
    <property type="term" value="F:cysteine-type endopeptidase activity"/>
    <property type="evidence" value="ECO:0007669"/>
    <property type="project" value="InterPro"/>
</dbReference>
<comment type="caution">
    <text evidence="6">The sequence shown here is derived from an EMBL/GenBank/DDBJ whole genome shotgun (WGS) entry which is preliminary data.</text>
</comment>
<dbReference type="InterPro" id="IPR011600">
    <property type="entry name" value="Pept_C14_caspase"/>
</dbReference>
<dbReference type="AlphaFoldDB" id="A0AAN7DRF6"/>
<evidence type="ECO:0000256" key="4">
    <source>
        <dbReference type="SAM" id="MobiDB-lite"/>
    </source>
</evidence>
<protein>
    <recommendedName>
        <fullName evidence="5">Peptidase C14 caspase domain-containing protein</fullName>
    </recommendedName>
</protein>
<dbReference type="InterPro" id="IPR050452">
    <property type="entry name" value="Metacaspase"/>
</dbReference>
<keyword evidence="2" id="KW-0053">Apoptosis</keyword>
<dbReference type="PANTHER" id="PTHR48104:SF30">
    <property type="entry name" value="METACASPASE-1"/>
    <property type="match status" value="1"/>
</dbReference>
<dbReference type="SUPFAM" id="SSF52129">
    <property type="entry name" value="Caspase-like"/>
    <property type="match status" value="1"/>
</dbReference>
<dbReference type="GO" id="GO:0006915">
    <property type="term" value="P:apoptotic process"/>
    <property type="evidence" value="ECO:0007669"/>
    <property type="project" value="UniProtKB-KW"/>
</dbReference>
<feature type="region of interest" description="Disordered" evidence="4">
    <location>
        <begin position="1"/>
        <end position="95"/>
    </location>
</feature>
<evidence type="ECO:0000256" key="3">
    <source>
        <dbReference type="ARBA" id="ARBA00022807"/>
    </source>
</evidence>
<evidence type="ECO:0000256" key="2">
    <source>
        <dbReference type="ARBA" id="ARBA00022703"/>
    </source>
</evidence>
<feature type="compositionally biased region" description="Low complexity" evidence="4">
    <location>
        <begin position="19"/>
        <end position="46"/>
    </location>
</feature>
<feature type="compositionally biased region" description="Basic and acidic residues" evidence="4">
    <location>
        <begin position="57"/>
        <end position="67"/>
    </location>
</feature>
<gene>
    <name evidence="6" type="ORF">ATC70_004527</name>
</gene>
<evidence type="ECO:0000256" key="1">
    <source>
        <dbReference type="ARBA" id="ARBA00009005"/>
    </source>
</evidence>
<keyword evidence="7" id="KW-1185">Reference proteome</keyword>
<dbReference type="Proteomes" id="UP001304243">
    <property type="component" value="Unassembled WGS sequence"/>
</dbReference>
<dbReference type="PANTHER" id="PTHR48104">
    <property type="entry name" value="METACASPASE-4"/>
    <property type="match status" value="1"/>
</dbReference>
<comment type="similarity">
    <text evidence="1">Belongs to the peptidase C14B family.</text>
</comment>
<reference evidence="6 7" key="1">
    <citation type="submission" date="2022-11" db="EMBL/GenBank/DDBJ databases">
        <title>Mucor velutinosus strain NIH1002 WGS.</title>
        <authorList>
            <person name="Subramanian P."/>
            <person name="Mullikin J.C."/>
            <person name="Segre J.A."/>
            <person name="Zelazny A.M."/>
        </authorList>
    </citation>
    <scope>NUCLEOTIDE SEQUENCE [LARGE SCALE GENOMIC DNA]</scope>
    <source>
        <strain evidence="6 7">NIH1002</strain>
    </source>
</reference>
<dbReference type="GeneID" id="89948213"/>
<keyword evidence="3" id="KW-0645">Protease</keyword>
<dbReference type="GO" id="GO:0005737">
    <property type="term" value="C:cytoplasm"/>
    <property type="evidence" value="ECO:0007669"/>
    <property type="project" value="TreeGrafter"/>
</dbReference>
<dbReference type="EMBL" id="JASEJX010000001">
    <property type="protein sequence ID" value="KAK4521988.1"/>
    <property type="molecule type" value="Genomic_DNA"/>
</dbReference>
<proteinExistence type="inferred from homology"/>
<dbReference type="RefSeq" id="XP_064688654.1">
    <property type="nucleotide sequence ID" value="XM_064823829.1"/>
</dbReference>
<evidence type="ECO:0000259" key="5">
    <source>
        <dbReference type="Pfam" id="PF00656"/>
    </source>
</evidence>
<name>A0AAN7DRF6_9FUNG</name>
<organism evidence="6 7">
    <name type="scientific">Mucor velutinosus</name>
    <dbReference type="NCBI Taxonomy" id="708070"/>
    <lineage>
        <taxon>Eukaryota</taxon>
        <taxon>Fungi</taxon>
        <taxon>Fungi incertae sedis</taxon>
        <taxon>Mucoromycota</taxon>
        <taxon>Mucoromycotina</taxon>
        <taxon>Mucoromycetes</taxon>
        <taxon>Mucorales</taxon>
        <taxon>Mucorineae</taxon>
        <taxon>Mucoraceae</taxon>
        <taxon>Mucor</taxon>
    </lineage>
</organism>
<feature type="domain" description="Peptidase C14 caspase" evidence="5">
    <location>
        <begin position="129"/>
        <end position="418"/>
    </location>
</feature>
<evidence type="ECO:0000313" key="7">
    <source>
        <dbReference type="Proteomes" id="UP001304243"/>
    </source>
</evidence>
<keyword evidence="3" id="KW-0378">Hydrolase</keyword>
<accession>A0AAN7DRF6</accession>
<dbReference type="Gene3D" id="3.40.50.12660">
    <property type="match status" value="1"/>
</dbReference>